<feature type="compositionally biased region" description="Basic and acidic residues" evidence="1">
    <location>
        <begin position="89"/>
        <end position="106"/>
    </location>
</feature>
<evidence type="ECO:0000313" key="3">
    <source>
        <dbReference type="Proteomes" id="UP000809789"/>
    </source>
</evidence>
<evidence type="ECO:0000256" key="1">
    <source>
        <dbReference type="SAM" id="MobiDB-lite"/>
    </source>
</evidence>
<sequence>MASSRLPNGTSSKPPTVNKNPKSNDKTWRPRRLKKAIRTKMAAKKKKRAAAAARTAQANSNESFHGLPKSVSKSDDGLEAEDQQQNNGDSKHQAMKDIHNTPDYRQVRTNPDVSTSDLVIKTEDVVLIKDEEDGKD</sequence>
<dbReference type="AlphaFoldDB" id="A0A8K0L520"/>
<dbReference type="Proteomes" id="UP000809789">
    <property type="component" value="Unassembled WGS sequence"/>
</dbReference>
<gene>
    <name evidence="2" type="ORF">KVT40_003704</name>
</gene>
<comment type="caution">
    <text evidence="2">The sequence shown here is derived from an EMBL/GenBank/DDBJ whole genome shotgun (WGS) entry which is preliminary data.</text>
</comment>
<dbReference type="EMBL" id="JAESVG020000004">
    <property type="protein sequence ID" value="KAG8627831.1"/>
    <property type="molecule type" value="Genomic_DNA"/>
</dbReference>
<proteinExistence type="predicted"/>
<feature type="region of interest" description="Disordered" evidence="1">
    <location>
        <begin position="1"/>
        <end position="112"/>
    </location>
</feature>
<reference evidence="2" key="1">
    <citation type="submission" date="2021-07" db="EMBL/GenBank/DDBJ databases">
        <title>Elsinoe batatas strain:CRI-CJ2 Genome sequencing and assembly.</title>
        <authorList>
            <person name="Huang L."/>
        </authorList>
    </citation>
    <scope>NUCLEOTIDE SEQUENCE</scope>
    <source>
        <strain evidence="2">CRI-CJ2</strain>
    </source>
</reference>
<feature type="compositionally biased region" description="Polar residues" evidence="1">
    <location>
        <begin position="1"/>
        <end position="21"/>
    </location>
</feature>
<protein>
    <submittedName>
        <fullName evidence="2">Uncharacterized protein</fullName>
    </submittedName>
</protein>
<evidence type="ECO:0000313" key="2">
    <source>
        <dbReference type="EMBL" id="KAG8627831.1"/>
    </source>
</evidence>
<keyword evidence="3" id="KW-1185">Reference proteome</keyword>
<name>A0A8K0L520_9PEZI</name>
<accession>A0A8K0L520</accession>
<feature type="compositionally biased region" description="Basic residues" evidence="1">
    <location>
        <begin position="29"/>
        <end position="49"/>
    </location>
</feature>
<organism evidence="2 3">
    <name type="scientific">Elsinoe batatas</name>
    <dbReference type="NCBI Taxonomy" id="2601811"/>
    <lineage>
        <taxon>Eukaryota</taxon>
        <taxon>Fungi</taxon>
        <taxon>Dikarya</taxon>
        <taxon>Ascomycota</taxon>
        <taxon>Pezizomycotina</taxon>
        <taxon>Dothideomycetes</taxon>
        <taxon>Dothideomycetidae</taxon>
        <taxon>Myriangiales</taxon>
        <taxon>Elsinoaceae</taxon>
        <taxon>Elsinoe</taxon>
    </lineage>
</organism>